<dbReference type="InterPro" id="IPR015943">
    <property type="entry name" value="WD40/YVTN_repeat-like_dom_sf"/>
</dbReference>
<keyword evidence="2" id="KW-0698">rRNA processing</keyword>
<proteinExistence type="inferred from homology"/>
<evidence type="ECO:0000313" key="10">
    <source>
        <dbReference type="Proteomes" id="UP001428341"/>
    </source>
</evidence>
<dbReference type="GO" id="GO:0032040">
    <property type="term" value="C:small-subunit processome"/>
    <property type="evidence" value="ECO:0007669"/>
    <property type="project" value="TreeGrafter"/>
</dbReference>
<name>A0AAP0LRV9_9ROSI</name>
<reference evidence="9 10" key="1">
    <citation type="submission" date="2024-05" db="EMBL/GenBank/DDBJ databases">
        <title>Haplotype-resolved chromosome-level genome assembly of Huyou (Citrus changshanensis).</title>
        <authorList>
            <person name="Miao C."/>
            <person name="Chen W."/>
            <person name="Wu Y."/>
            <person name="Wang L."/>
            <person name="Zhao S."/>
            <person name="Grierson D."/>
            <person name="Xu C."/>
            <person name="Chen K."/>
        </authorList>
    </citation>
    <scope>NUCLEOTIDE SEQUENCE [LARGE SCALE GENOMIC DNA]</scope>
    <source>
        <strain evidence="9">01-14</strain>
        <tissue evidence="9">Leaf</tissue>
    </source>
</reference>
<organism evidence="9 10">
    <name type="scientific">Citrus x changshan-huyou</name>
    <dbReference type="NCBI Taxonomy" id="2935761"/>
    <lineage>
        <taxon>Eukaryota</taxon>
        <taxon>Viridiplantae</taxon>
        <taxon>Streptophyta</taxon>
        <taxon>Embryophyta</taxon>
        <taxon>Tracheophyta</taxon>
        <taxon>Spermatophyta</taxon>
        <taxon>Magnoliopsida</taxon>
        <taxon>eudicotyledons</taxon>
        <taxon>Gunneridae</taxon>
        <taxon>Pentapetalae</taxon>
        <taxon>rosids</taxon>
        <taxon>malvids</taxon>
        <taxon>Sapindales</taxon>
        <taxon>Rutaceae</taxon>
        <taxon>Aurantioideae</taxon>
        <taxon>Citrus</taxon>
    </lineage>
</organism>
<evidence type="ECO:0000256" key="7">
    <source>
        <dbReference type="PROSITE-ProRule" id="PRU00221"/>
    </source>
</evidence>
<dbReference type="SMART" id="SM00320">
    <property type="entry name" value="WD40"/>
    <property type="match status" value="2"/>
</dbReference>
<accession>A0AAP0LRV9</accession>
<keyword evidence="5" id="KW-0539">Nucleus</keyword>
<dbReference type="SUPFAM" id="SSF50978">
    <property type="entry name" value="WD40 repeat-like"/>
    <property type="match status" value="1"/>
</dbReference>
<dbReference type="GO" id="GO:0006364">
    <property type="term" value="P:rRNA processing"/>
    <property type="evidence" value="ECO:0007669"/>
    <property type="project" value="UniProtKB-KW"/>
</dbReference>
<evidence type="ECO:0000256" key="6">
    <source>
        <dbReference type="ARBA" id="ARBA00025767"/>
    </source>
</evidence>
<keyword evidence="4" id="KW-0677">Repeat</keyword>
<dbReference type="PANTHER" id="PTHR18359:SF0">
    <property type="entry name" value="U3 SMALL NUCLEOLAR RNA-ASSOCIATED PROTEIN 18 HOMOLOG"/>
    <property type="match status" value="1"/>
</dbReference>
<evidence type="ECO:0008006" key="11">
    <source>
        <dbReference type="Google" id="ProtNLM"/>
    </source>
</evidence>
<feature type="region of interest" description="Disordered" evidence="8">
    <location>
        <begin position="1"/>
        <end position="71"/>
    </location>
</feature>
<evidence type="ECO:0000256" key="8">
    <source>
        <dbReference type="SAM" id="MobiDB-lite"/>
    </source>
</evidence>
<dbReference type="Pfam" id="PF00400">
    <property type="entry name" value="WD40"/>
    <property type="match status" value="1"/>
</dbReference>
<evidence type="ECO:0000313" key="9">
    <source>
        <dbReference type="EMBL" id="KAK9180985.1"/>
    </source>
</evidence>
<keyword evidence="10" id="KW-1185">Reference proteome</keyword>
<dbReference type="GO" id="GO:0034388">
    <property type="term" value="C:Pwp2p-containing subcomplex of 90S preribosome"/>
    <property type="evidence" value="ECO:0007669"/>
    <property type="project" value="TreeGrafter"/>
</dbReference>
<keyword evidence="3 7" id="KW-0853">WD repeat</keyword>
<gene>
    <name evidence="9" type="ORF">WN944_024122</name>
</gene>
<dbReference type="InterPro" id="IPR045161">
    <property type="entry name" value="Utp18"/>
</dbReference>
<comment type="subcellular location">
    <subcellularLocation>
        <location evidence="1">Nucleus</location>
        <location evidence="1">Nucleolus</location>
    </subcellularLocation>
</comment>
<dbReference type="EMBL" id="JBCGBO010000024">
    <property type="protein sequence ID" value="KAK9180985.1"/>
    <property type="molecule type" value="Genomic_DNA"/>
</dbReference>
<evidence type="ECO:0000256" key="3">
    <source>
        <dbReference type="ARBA" id="ARBA00022574"/>
    </source>
</evidence>
<protein>
    <recommendedName>
        <fullName evidence="11">U3 small nucleolar RNA-associated protein 18 homolog</fullName>
    </recommendedName>
</protein>
<comment type="caution">
    <text evidence="9">The sequence shown here is derived from an EMBL/GenBank/DDBJ whole genome shotgun (WGS) entry which is preliminary data.</text>
</comment>
<evidence type="ECO:0000256" key="5">
    <source>
        <dbReference type="ARBA" id="ARBA00023242"/>
    </source>
</evidence>
<comment type="similarity">
    <text evidence="6">Belongs to the WD repeat UTP18 family.</text>
</comment>
<dbReference type="Gene3D" id="2.130.10.10">
    <property type="entry name" value="YVTN repeat-like/Quinoprotein amine dehydrogenase"/>
    <property type="match status" value="1"/>
</dbReference>
<evidence type="ECO:0000256" key="2">
    <source>
        <dbReference type="ARBA" id="ARBA00022552"/>
    </source>
</evidence>
<dbReference type="PANTHER" id="PTHR18359">
    <property type="entry name" value="WD-REPEAT PROTEIN-RELATED"/>
    <property type="match status" value="1"/>
</dbReference>
<evidence type="ECO:0000256" key="1">
    <source>
        <dbReference type="ARBA" id="ARBA00004604"/>
    </source>
</evidence>
<feature type="compositionally biased region" description="Acidic residues" evidence="8">
    <location>
        <begin position="1"/>
        <end position="19"/>
    </location>
</feature>
<feature type="repeat" description="WD" evidence="7">
    <location>
        <begin position="212"/>
        <end position="253"/>
    </location>
</feature>
<evidence type="ECO:0000256" key="4">
    <source>
        <dbReference type="ARBA" id="ARBA00022737"/>
    </source>
</evidence>
<dbReference type="Proteomes" id="UP001428341">
    <property type="component" value="Unassembled WGS sequence"/>
</dbReference>
<dbReference type="InterPro" id="IPR001680">
    <property type="entry name" value="WD40_rpt"/>
</dbReference>
<sequence length="370" mass="40903">MLSINEDDAQFSEESDYEGETWQKKPAWVDEEEGNTIVNIAKVNRVGPVDSRSRDGDPHDGSSDEETGAVVARGHEDVEAVDDILRTDEDLVVKSSAKLSPGLLEFSRLVDANAEDSSNGPINSSIFLEECPVRKASFLPDGSQVIIAGRRKFFYSLDLVKAKVGKIGPLVGREEESLEFFEVLPDPSTIAFVGNEGYILLVSSKTKELIGTLKMNGTVRSLAFANGGKQLLSSGGDGQVYHWDLRTRMSIHKAGNLQYPRCLDFGPGGGFMAVGNAAGKVLLYKLHHYHHSLDEQCYQFWLIFSVLSLELHLFLSDLLNNYVNPFMVEELQCFIPVGTLISAIELGALTPSIQKLMYLTEFSEQHKHES</sequence>
<dbReference type="AlphaFoldDB" id="A0AAP0LRV9"/>
<feature type="compositionally biased region" description="Basic and acidic residues" evidence="8">
    <location>
        <begin position="51"/>
        <end position="62"/>
    </location>
</feature>
<dbReference type="PROSITE" id="PS50082">
    <property type="entry name" value="WD_REPEATS_2"/>
    <property type="match status" value="1"/>
</dbReference>
<dbReference type="InterPro" id="IPR036322">
    <property type="entry name" value="WD40_repeat_dom_sf"/>
</dbReference>